<feature type="compositionally biased region" description="Acidic residues" evidence="8">
    <location>
        <begin position="20"/>
        <end position="36"/>
    </location>
</feature>
<keyword evidence="7" id="KW-0539">Nucleus</keyword>
<feature type="region of interest" description="Disordered" evidence="8">
    <location>
        <begin position="329"/>
        <end position="355"/>
    </location>
</feature>
<sequence length="389" mass="44311">MSDVDDARNHNFDHEGSFDAVEDDLENSGDDTIDDCVESEDDMVDSADDDEGKVNFYVAQLDSVYEQLVTFRASTSLRRPRIARNPVASTPLTGMDWINELYMGPDNRFFAVLGVEKKGQQRLRLAAKRFRHSLETISNHVHMMVDALRMLAPQYIRPPNFNRVPPYIRNNPRVYPHFKDCIGAIDGTLIPAWVPQRRHGSYRCRKGILAQNVMVACDFECKFTFVLSGWEGSANDARIFQETLRDPAIDFPWAPPGKYYLVDSGYINVPGFLTPYKGERGLMPRYSVDCQKNIVLACCVLHNFIQRHQHSDNLPPSFYDLGYIPQRDTDNDNLPPSLHNDSIPQGDVDDDTSGWNPSLNVSQSVYREQCALRDTIASALWADQRNRRA</sequence>
<evidence type="ECO:0000256" key="4">
    <source>
        <dbReference type="ARBA" id="ARBA00022722"/>
    </source>
</evidence>
<dbReference type="PANTHER" id="PTHR22930">
    <property type="match status" value="1"/>
</dbReference>
<dbReference type="InterPro" id="IPR027806">
    <property type="entry name" value="HARBI1_dom"/>
</dbReference>
<dbReference type="InterPro" id="IPR045249">
    <property type="entry name" value="HARBI1-like"/>
</dbReference>
<feature type="domain" description="DDE Tnp4" evidence="9">
    <location>
        <begin position="185"/>
        <end position="280"/>
    </location>
</feature>
<comment type="cofactor">
    <cofactor evidence="1">
        <name>a divalent metal cation</name>
        <dbReference type="ChEBI" id="CHEBI:60240"/>
    </cofactor>
</comment>
<protein>
    <recommendedName>
        <fullName evidence="9">DDE Tnp4 domain-containing protein</fullName>
    </recommendedName>
</protein>
<comment type="subcellular location">
    <subcellularLocation>
        <location evidence="2">Nucleus</location>
    </subcellularLocation>
</comment>
<dbReference type="AlphaFoldDB" id="A0A9N7MGR7"/>
<evidence type="ECO:0000313" key="10">
    <source>
        <dbReference type="EMBL" id="CAA0805924.1"/>
    </source>
</evidence>
<comment type="caution">
    <text evidence="10">The sequence shown here is derived from an EMBL/GenBank/DDBJ whole genome shotgun (WGS) entry which is preliminary data.</text>
</comment>
<dbReference type="OrthoDB" id="1635626at2759"/>
<evidence type="ECO:0000313" key="11">
    <source>
        <dbReference type="Proteomes" id="UP001153555"/>
    </source>
</evidence>
<evidence type="ECO:0000256" key="8">
    <source>
        <dbReference type="SAM" id="MobiDB-lite"/>
    </source>
</evidence>
<evidence type="ECO:0000256" key="2">
    <source>
        <dbReference type="ARBA" id="ARBA00004123"/>
    </source>
</evidence>
<dbReference type="GO" id="GO:0005634">
    <property type="term" value="C:nucleus"/>
    <property type="evidence" value="ECO:0007669"/>
    <property type="project" value="UniProtKB-SubCell"/>
</dbReference>
<evidence type="ECO:0000256" key="3">
    <source>
        <dbReference type="ARBA" id="ARBA00006958"/>
    </source>
</evidence>
<dbReference type="EMBL" id="CACSLK010000214">
    <property type="protein sequence ID" value="CAA0805924.1"/>
    <property type="molecule type" value="Genomic_DNA"/>
</dbReference>
<keyword evidence="6" id="KW-0378">Hydrolase</keyword>
<evidence type="ECO:0000256" key="7">
    <source>
        <dbReference type="ARBA" id="ARBA00023242"/>
    </source>
</evidence>
<keyword evidence="11" id="KW-1185">Reference proteome</keyword>
<gene>
    <name evidence="10" type="ORF">SHERM_00832</name>
</gene>
<name>A0A9N7MGR7_STRHE</name>
<feature type="compositionally biased region" description="Basic and acidic residues" evidence="8">
    <location>
        <begin position="1"/>
        <end position="17"/>
    </location>
</feature>
<feature type="region of interest" description="Disordered" evidence="8">
    <location>
        <begin position="1"/>
        <end position="36"/>
    </location>
</feature>
<evidence type="ECO:0000259" key="9">
    <source>
        <dbReference type="Pfam" id="PF13359"/>
    </source>
</evidence>
<evidence type="ECO:0000256" key="6">
    <source>
        <dbReference type="ARBA" id="ARBA00022801"/>
    </source>
</evidence>
<comment type="similarity">
    <text evidence="3">Belongs to the HARBI1 family.</text>
</comment>
<evidence type="ECO:0000256" key="5">
    <source>
        <dbReference type="ARBA" id="ARBA00022723"/>
    </source>
</evidence>
<dbReference type="Proteomes" id="UP001153555">
    <property type="component" value="Unassembled WGS sequence"/>
</dbReference>
<accession>A0A9N7MGR7</accession>
<proteinExistence type="inferred from homology"/>
<keyword evidence="4" id="KW-0540">Nuclease</keyword>
<organism evidence="10 11">
    <name type="scientific">Striga hermonthica</name>
    <name type="common">Purple witchweed</name>
    <name type="synonym">Buchnera hermonthica</name>
    <dbReference type="NCBI Taxonomy" id="68872"/>
    <lineage>
        <taxon>Eukaryota</taxon>
        <taxon>Viridiplantae</taxon>
        <taxon>Streptophyta</taxon>
        <taxon>Embryophyta</taxon>
        <taxon>Tracheophyta</taxon>
        <taxon>Spermatophyta</taxon>
        <taxon>Magnoliopsida</taxon>
        <taxon>eudicotyledons</taxon>
        <taxon>Gunneridae</taxon>
        <taxon>Pentapetalae</taxon>
        <taxon>asterids</taxon>
        <taxon>lamiids</taxon>
        <taxon>Lamiales</taxon>
        <taxon>Orobanchaceae</taxon>
        <taxon>Buchnereae</taxon>
        <taxon>Striga</taxon>
    </lineage>
</organism>
<dbReference type="PANTHER" id="PTHR22930:SF221">
    <property type="entry name" value="NUCLEASE HARBI1"/>
    <property type="match status" value="1"/>
</dbReference>
<dbReference type="GO" id="GO:0046872">
    <property type="term" value="F:metal ion binding"/>
    <property type="evidence" value="ECO:0007669"/>
    <property type="project" value="UniProtKB-KW"/>
</dbReference>
<keyword evidence="5" id="KW-0479">Metal-binding</keyword>
<dbReference type="Pfam" id="PF13359">
    <property type="entry name" value="DDE_Tnp_4"/>
    <property type="match status" value="1"/>
</dbReference>
<evidence type="ECO:0000256" key="1">
    <source>
        <dbReference type="ARBA" id="ARBA00001968"/>
    </source>
</evidence>
<reference evidence="10" key="1">
    <citation type="submission" date="2019-12" db="EMBL/GenBank/DDBJ databases">
        <authorList>
            <person name="Scholes J."/>
        </authorList>
    </citation>
    <scope>NUCLEOTIDE SEQUENCE</scope>
</reference>
<dbReference type="GO" id="GO:0016787">
    <property type="term" value="F:hydrolase activity"/>
    <property type="evidence" value="ECO:0007669"/>
    <property type="project" value="UniProtKB-KW"/>
</dbReference>
<dbReference type="GO" id="GO:0004518">
    <property type="term" value="F:nuclease activity"/>
    <property type="evidence" value="ECO:0007669"/>
    <property type="project" value="UniProtKB-KW"/>
</dbReference>